<evidence type="ECO:0000313" key="1">
    <source>
        <dbReference type="EMBL" id="KAG5577174.1"/>
    </source>
</evidence>
<name>A0A9J5WQH3_SOLCO</name>
<keyword evidence="2" id="KW-1185">Reference proteome</keyword>
<dbReference type="EMBL" id="JACXVP010000011">
    <property type="protein sequence ID" value="KAG5577174.1"/>
    <property type="molecule type" value="Genomic_DNA"/>
</dbReference>
<organism evidence="1 2">
    <name type="scientific">Solanum commersonii</name>
    <name type="common">Commerson's wild potato</name>
    <name type="synonym">Commerson's nightshade</name>
    <dbReference type="NCBI Taxonomy" id="4109"/>
    <lineage>
        <taxon>Eukaryota</taxon>
        <taxon>Viridiplantae</taxon>
        <taxon>Streptophyta</taxon>
        <taxon>Embryophyta</taxon>
        <taxon>Tracheophyta</taxon>
        <taxon>Spermatophyta</taxon>
        <taxon>Magnoliopsida</taxon>
        <taxon>eudicotyledons</taxon>
        <taxon>Gunneridae</taxon>
        <taxon>Pentapetalae</taxon>
        <taxon>asterids</taxon>
        <taxon>lamiids</taxon>
        <taxon>Solanales</taxon>
        <taxon>Solanaceae</taxon>
        <taxon>Solanoideae</taxon>
        <taxon>Solaneae</taxon>
        <taxon>Solanum</taxon>
    </lineage>
</organism>
<dbReference type="AlphaFoldDB" id="A0A9J5WQH3"/>
<proteinExistence type="predicted"/>
<comment type="caution">
    <text evidence="1">The sequence shown here is derived from an EMBL/GenBank/DDBJ whole genome shotgun (WGS) entry which is preliminary data.</text>
</comment>
<reference evidence="1 2" key="1">
    <citation type="submission" date="2020-09" db="EMBL/GenBank/DDBJ databases">
        <title>De no assembly of potato wild relative species, Solanum commersonii.</title>
        <authorList>
            <person name="Cho K."/>
        </authorList>
    </citation>
    <scope>NUCLEOTIDE SEQUENCE [LARGE SCALE GENOMIC DNA]</scope>
    <source>
        <strain evidence="1">LZ3.2</strain>
        <tissue evidence="1">Leaf</tissue>
    </source>
</reference>
<gene>
    <name evidence="1" type="ORF">H5410_057308</name>
</gene>
<accession>A0A9J5WQH3</accession>
<evidence type="ECO:0008006" key="3">
    <source>
        <dbReference type="Google" id="ProtNLM"/>
    </source>
</evidence>
<dbReference type="Proteomes" id="UP000824120">
    <property type="component" value="Chromosome 11"/>
</dbReference>
<sequence length="108" mass="12246">MFEGLVRQLILGYLGQYIKDIQKEKLKITLWNEEVLLEDVELILEAFDYLQLPFALKQGKSFEPSNPATAKVVAIGAFLFLGMPLEEPYVKALVNLKIETDVKGQCKT</sequence>
<protein>
    <recommendedName>
        <fullName evidence="3">Chorein N-terminal domain-containing protein</fullName>
    </recommendedName>
</protein>
<dbReference type="OrthoDB" id="1305776at2759"/>
<evidence type="ECO:0000313" key="2">
    <source>
        <dbReference type="Proteomes" id="UP000824120"/>
    </source>
</evidence>